<sequence length="142" mass="14999">MTTKLGSAKYVLMPKADNVHGRFSRLYEAGTAGKGLLVTQCVAGGMLLKECGVLDTLIMLDQHPAYLAGTPSVRRNILINELLALLGQAPTSLTESDVVTAKPVTPVAEEAPVQHAPQTVQTPPAETKQAPAHRPALPKIGQ</sequence>
<gene>
    <name evidence="2" type="ORF">VOF76_18140</name>
</gene>
<evidence type="ECO:0000313" key="2">
    <source>
        <dbReference type="EMBL" id="MEC3938086.1"/>
    </source>
</evidence>
<protein>
    <submittedName>
        <fullName evidence="2">Uncharacterized protein</fullName>
    </submittedName>
</protein>
<reference evidence="2 3" key="1">
    <citation type="submission" date="2024-01" db="EMBL/GenBank/DDBJ databases">
        <title>Comparative Genomics of Leclercia adecarboxylata Strains Isolated from Several Sources.</title>
        <authorList>
            <person name="Yescas-Zazueta V."/>
            <person name="Balbuena-Alonso M.G."/>
            <person name="Valencia D."/>
            <person name="Mendez-Pfeiffer P.A."/>
            <person name="Ballesteros-Monrreal M.G."/>
            <person name="Rocha-Gracia R.D.C."/>
            <person name="Barrios-Villa E."/>
        </authorList>
    </citation>
    <scope>NUCLEOTIDE SEQUENCE [LARGE SCALE GENOMIC DNA]</scope>
    <source>
        <strain evidence="2 3">33MEM</strain>
    </source>
</reference>
<accession>A0ABU6I925</accession>
<organism evidence="2 3">
    <name type="scientific">Leclercia adecarboxylata</name>
    <dbReference type="NCBI Taxonomy" id="83655"/>
    <lineage>
        <taxon>Bacteria</taxon>
        <taxon>Pseudomonadati</taxon>
        <taxon>Pseudomonadota</taxon>
        <taxon>Gammaproteobacteria</taxon>
        <taxon>Enterobacterales</taxon>
        <taxon>Enterobacteriaceae</taxon>
        <taxon>Leclercia</taxon>
    </lineage>
</organism>
<keyword evidence="3" id="KW-1185">Reference proteome</keyword>
<comment type="caution">
    <text evidence="2">The sequence shown here is derived from an EMBL/GenBank/DDBJ whole genome shotgun (WGS) entry which is preliminary data.</text>
</comment>
<dbReference type="Proteomes" id="UP001357437">
    <property type="component" value="Unassembled WGS sequence"/>
</dbReference>
<evidence type="ECO:0000313" key="3">
    <source>
        <dbReference type="Proteomes" id="UP001357437"/>
    </source>
</evidence>
<evidence type="ECO:0000256" key="1">
    <source>
        <dbReference type="SAM" id="MobiDB-lite"/>
    </source>
</evidence>
<dbReference type="EMBL" id="JAYMCU010000037">
    <property type="protein sequence ID" value="MEC3938086.1"/>
    <property type="molecule type" value="Genomic_DNA"/>
</dbReference>
<proteinExistence type="predicted"/>
<feature type="region of interest" description="Disordered" evidence="1">
    <location>
        <begin position="109"/>
        <end position="142"/>
    </location>
</feature>
<dbReference type="RefSeq" id="WP_104677974.1">
    <property type="nucleotide sequence ID" value="NZ_JAODYM010000030.1"/>
</dbReference>
<name>A0ABU6I925_9ENTR</name>